<dbReference type="InterPro" id="IPR033738">
    <property type="entry name" value="AsnB_N"/>
</dbReference>
<comment type="similarity">
    <text evidence="1">Belongs to the asparagine synthetase family.</text>
</comment>
<evidence type="ECO:0000256" key="1">
    <source>
        <dbReference type="ARBA" id="ARBA00005752"/>
    </source>
</evidence>
<name>A0ABR0EHC3_ZASCE</name>
<reference evidence="7 8" key="1">
    <citation type="journal article" date="2023" name="G3 (Bethesda)">
        <title>A chromosome-level genome assembly of Zasmidium syzygii isolated from banana leaves.</title>
        <authorList>
            <person name="van Westerhoven A.C."/>
            <person name="Mehrabi R."/>
            <person name="Talebi R."/>
            <person name="Steentjes M.B.F."/>
            <person name="Corcolon B."/>
            <person name="Chong P.A."/>
            <person name="Kema G.H.J."/>
            <person name="Seidl M.F."/>
        </authorList>
    </citation>
    <scope>NUCLEOTIDE SEQUENCE [LARGE SCALE GENOMIC DNA]</scope>
    <source>
        <strain evidence="7 8">P124</strain>
    </source>
</reference>
<dbReference type="EMBL" id="JAXOVC010000006">
    <property type="protein sequence ID" value="KAK4500902.1"/>
    <property type="molecule type" value="Genomic_DNA"/>
</dbReference>
<dbReference type="InterPro" id="IPR017932">
    <property type="entry name" value="GATase_2_dom"/>
</dbReference>
<dbReference type="InterPro" id="IPR051786">
    <property type="entry name" value="ASN_synthetase/amidase"/>
</dbReference>
<evidence type="ECO:0000256" key="4">
    <source>
        <dbReference type="ARBA" id="ARBA00022962"/>
    </source>
</evidence>
<keyword evidence="3 5" id="KW-0067">ATP-binding</keyword>
<dbReference type="InterPro" id="IPR029055">
    <property type="entry name" value="Ntn_hydrolases_N"/>
</dbReference>
<dbReference type="CDD" id="cd00712">
    <property type="entry name" value="AsnB"/>
    <property type="match status" value="1"/>
</dbReference>
<keyword evidence="8" id="KW-1185">Reference proteome</keyword>
<sequence length="689" mass="78188">MCGLTAVVQLGDHPESKPKTDVEREIDNSLERVKHRGPDAQGRWISDDGRVGLGQVRLSIIDLSSQGDQPFHNTEDDVHAVVNGELYDHERYRAELSEEYSFQSNSDCELVLALYKRYGLSFADHLRGEFALIIYDAKRKVLIATRDRYGIKPLYWAIWQGRLLIATEMKSFLGYGWQPEWDVSSLRERGWTNDMRTMFKGVRKVQPGSSLFCRDFGDIEHKVYWDHVYPDKVTCASHMSSGSVSDNLQNVVQERSEEEMIQGVRDRLVEAVRLRLRADVPVAMCLSGGLDSSSLAGITNHLIKTEGVQLGSSGSQTLKCFTVQFEHDRTNDEAEIAQRTAKRLGMEWIPIHMDETAIASRLEDVAYHSEMYLGDVNAMGRLALAEEVHSQGIKVLLTGTNPHVSDDGYAWLEPERIKEPDPSWPALFDTDKEFQNAKKTQFAKAESLIADSARQISSSFMARMLAGDYVAGVMTSITELPFATWTDKYTSSPATTVLAESLPSHVYHKMQHHWHPLNTAMYIWNKTNFPNILLRYIGDSIDMVHHVESRTPFLDHHLTEYSMTIPPSLKMRLDPETNKIREKWILREAVKPFVTEEVYQRRKAPYLGPVEFSADGPLYKEIKRLVTREAVEKLGLFDWGVIDSMAEKAFGQHEHGAFRTVLAVAQLIVIGKRFGVRTAQPHMLNGQAS</sequence>
<dbReference type="Pfam" id="PF13537">
    <property type="entry name" value="GATase_7"/>
    <property type="match status" value="1"/>
</dbReference>
<dbReference type="NCBIfam" id="TIGR01536">
    <property type="entry name" value="asn_synth_AEB"/>
    <property type="match status" value="1"/>
</dbReference>
<dbReference type="Gene3D" id="3.40.50.620">
    <property type="entry name" value="HUPs"/>
    <property type="match status" value="2"/>
</dbReference>
<dbReference type="PANTHER" id="PTHR43284:SF1">
    <property type="entry name" value="ASPARAGINE SYNTHETASE"/>
    <property type="match status" value="1"/>
</dbReference>
<evidence type="ECO:0000313" key="7">
    <source>
        <dbReference type="EMBL" id="KAK4500902.1"/>
    </source>
</evidence>
<keyword evidence="4" id="KW-0315">Glutamine amidotransferase</keyword>
<dbReference type="Proteomes" id="UP001305779">
    <property type="component" value="Unassembled WGS sequence"/>
</dbReference>
<feature type="domain" description="Glutamine amidotransferase type-2" evidence="6">
    <location>
        <begin position="2"/>
        <end position="216"/>
    </location>
</feature>
<comment type="caution">
    <text evidence="7">The sequence shown here is derived from an EMBL/GenBank/DDBJ whole genome shotgun (WGS) entry which is preliminary data.</text>
</comment>
<protein>
    <recommendedName>
        <fullName evidence="6">Glutamine amidotransferase type-2 domain-containing protein</fullName>
    </recommendedName>
</protein>
<dbReference type="CDD" id="cd01991">
    <property type="entry name" value="Asn_synthase_B_C"/>
    <property type="match status" value="1"/>
</dbReference>
<keyword evidence="2 5" id="KW-0547">Nucleotide-binding</keyword>
<evidence type="ECO:0000256" key="3">
    <source>
        <dbReference type="ARBA" id="ARBA00022840"/>
    </source>
</evidence>
<evidence type="ECO:0000259" key="6">
    <source>
        <dbReference type="PROSITE" id="PS51278"/>
    </source>
</evidence>
<accession>A0ABR0EHC3</accession>
<dbReference type="InterPro" id="IPR001962">
    <property type="entry name" value="Asn_synthase"/>
</dbReference>
<dbReference type="PANTHER" id="PTHR43284">
    <property type="entry name" value="ASPARAGINE SYNTHETASE (GLUTAMINE-HYDROLYZING)"/>
    <property type="match status" value="1"/>
</dbReference>
<evidence type="ECO:0000256" key="2">
    <source>
        <dbReference type="ARBA" id="ARBA00022741"/>
    </source>
</evidence>
<evidence type="ECO:0000313" key="8">
    <source>
        <dbReference type="Proteomes" id="UP001305779"/>
    </source>
</evidence>
<dbReference type="Pfam" id="PF00733">
    <property type="entry name" value="Asn_synthase"/>
    <property type="match status" value="1"/>
</dbReference>
<dbReference type="PROSITE" id="PS51278">
    <property type="entry name" value="GATASE_TYPE_2"/>
    <property type="match status" value="1"/>
</dbReference>
<dbReference type="InterPro" id="IPR006426">
    <property type="entry name" value="Asn_synth_AEB"/>
</dbReference>
<dbReference type="Gene3D" id="3.60.20.10">
    <property type="entry name" value="Glutamine Phosphoribosylpyrophosphate, subunit 1, domain 1"/>
    <property type="match status" value="1"/>
</dbReference>
<dbReference type="SUPFAM" id="SSF56235">
    <property type="entry name" value="N-terminal nucleophile aminohydrolases (Ntn hydrolases)"/>
    <property type="match status" value="1"/>
</dbReference>
<proteinExistence type="inferred from homology"/>
<dbReference type="SUPFAM" id="SSF52402">
    <property type="entry name" value="Adenine nucleotide alpha hydrolases-like"/>
    <property type="match status" value="1"/>
</dbReference>
<gene>
    <name evidence="7" type="ORF">PRZ48_009094</name>
</gene>
<dbReference type="InterPro" id="IPR014729">
    <property type="entry name" value="Rossmann-like_a/b/a_fold"/>
</dbReference>
<evidence type="ECO:0000256" key="5">
    <source>
        <dbReference type="PIRNR" id="PIRNR001589"/>
    </source>
</evidence>
<dbReference type="PIRSF" id="PIRSF001589">
    <property type="entry name" value="Asn_synthetase_glu-h"/>
    <property type="match status" value="1"/>
</dbReference>
<organism evidence="7 8">
    <name type="scientific">Zasmidium cellare</name>
    <name type="common">Wine cellar mold</name>
    <name type="synonym">Racodium cellare</name>
    <dbReference type="NCBI Taxonomy" id="395010"/>
    <lineage>
        <taxon>Eukaryota</taxon>
        <taxon>Fungi</taxon>
        <taxon>Dikarya</taxon>
        <taxon>Ascomycota</taxon>
        <taxon>Pezizomycotina</taxon>
        <taxon>Dothideomycetes</taxon>
        <taxon>Dothideomycetidae</taxon>
        <taxon>Mycosphaerellales</taxon>
        <taxon>Mycosphaerellaceae</taxon>
        <taxon>Zasmidium</taxon>
    </lineage>
</organism>